<accession>A0A4C1XS93</accession>
<dbReference type="AlphaFoldDB" id="A0A4C1XS93"/>
<organism evidence="2 3">
    <name type="scientific">Eumeta variegata</name>
    <name type="common">Bagworm moth</name>
    <name type="synonym">Eumeta japonica</name>
    <dbReference type="NCBI Taxonomy" id="151549"/>
    <lineage>
        <taxon>Eukaryota</taxon>
        <taxon>Metazoa</taxon>
        <taxon>Ecdysozoa</taxon>
        <taxon>Arthropoda</taxon>
        <taxon>Hexapoda</taxon>
        <taxon>Insecta</taxon>
        <taxon>Pterygota</taxon>
        <taxon>Neoptera</taxon>
        <taxon>Endopterygota</taxon>
        <taxon>Lepidoptera</taxon>
        <taxon>Glossata</taxon>
        <taxon>Ditrysia</taxon>
        <taxon>Tineoidea</taxon>
        <taxon>Psychidae</taxon>
        <taxon>Oiketicinae</taxon>
        <taxon>Eumeta</taxon>
    </lineage>
</organism>
<evidence type="ECO:0000313" key="3">
    <source>
        <dbReference type="Proteomes" id="UP000299102"/>
    </source>
</evidence>
<gene>
    <name evidence="2" type="ORF">EVAR_59523_1</name>
</gene>
<evidence type="ECO:0000256" key="1">
    <source>
        <dbReference type="SAM" id="MobiDB-lite"/>
    </source>
</evidence>
<dbReference type="Proteomes" id="UP000299102">
    <property type="component" value="Unassembled WGS sequence"/>
</dbReference>
<feature type="region of interest" description="Disordered" evidence="1">
    <location>
        <begin position="1"/>
        <end position="30"/>
    </location>
</feature>
<keyword evidence="3" id="KW-1185">Reference proteome</keyword>
<protein>
    <submittedName>
        <fullName evidence="2">Uncharacterized protein</fullName>
    </submittedName>
</protein>
<dbReference type="EMBL" id="BGZK01000968">
    <property type="protein sequence ID" value="GBP66826.1"/>
    <property type="molecule type" value="Genomic_DNA"/>
</dbReference>
<evidence type="ECO:0000313" key="2">
    <source>
        <dbReference type="EMBL" id="GBP66826.1"/>
    </source>
</evidence>
<reference evidence="2 3" key="1">
    <citation type="journal article" date="2019" name="Commun. Biol.">
        <title>The bagworm genome reveals a unique fibroin gene that provides high tensile strength.</title>
        <authorList>
            <person name="Kono N."/>
            <person name="Nakamura H."/>
            <person name="Ohtoshi R."/>
            <person name="Tomita M."/>
            <person name="Numata K."/>
            <person name="Arakawa K."/>
        </authorList>
    </citation>
    <scope>NUCLEOTIDE SEQUENCE [LARGE SCALE GENOMIC DNA]</scope>
</reference>
<sequence length="286" mass="31620">MKTHILPVHASNYTHRVPNDGPRRRERAGISSGSFFTGLSRAGAGRRTGHPPRPLPHYREKGFAKVPRTLPPVLDMASCFHSLNLRAGAERCVLIGLRWKGDPPRVITLYLYSAVKKGMYDLSRELSKDVGSQQKSYCSRSSVTYGAEGSRYRVLGPSQLSAPAPGDKGLAHGAIVERRTFVRPLLRASRAVLYLTPAYGLLHRIRAEMRPSSTTTIKAQTPATNGDSLCSNPSLRYYSTSNSSPLRYAFTLKSLDVKPSTLTRGRSEIAKGLHHRRYDQPPKPQA</sequence>
<name>A0A4C1XS93_EUMVA</name>
<comment type="caution">
    <text evidence="2">The sequence shown here is derived from an EMBL/GenBank/DDBJ whole genome shotgun (WGS) entry which is preliminary data.</text>
</comment>
<proteinExistence type="predicted"/>